<feature type="chain" id="PRO_5024791616" evidence="1">
    <location>
        <begin position="32"/>
        <end position="410"/>
    </location>
</feature>
<feature type="domain" description="Beta-lactamase-related" evidence="2">
    <location>
        <begin position="112"/>
        <end position="277"/>
    </location>
</feature>
<dbReference type="GO" id="GO:0016787">
    <property type="term" value="F:hydrolase activity"/>
    <property type="evidence" value="ECO:0007669"/>
    <property type="project" value="UniProtKB-KW"/>
</dbReference>
<dbReference type="AlphaFoldDB" id="A0A5Q0M476"/>
<dbReference type="Proteomes" id="UP000326780">
    <property type="component" value="Chromosome"/>
</dbReference>
<dbReference type="Pfam" id="PF00144">
    <property type="entry name" value="Beta-lactamase"/>
    <property type="match status" value="1"/>
</dbReference>
<organism evidence="3 4">
    <name type="scientific">Variovorax paradoxus</name>
    <dbReference type="NCBI Taxonomy" id="34073"/>
    <lineage>
        <taxon>Bacteria</taxon>
        <taxon>Pseudomonadati</taxon>
        <taxon>Pseudomonadota</taxon>
        <taxon>Betaproteobacteria</taxon>
        <taxon>Burkholderiales</taxon>
        <taxon>Comamonadaceae</taxon>
        <taxon>Variovorax</taxon>
    </lineage>
</organism>
<name>A0A5Q0M476_VARPD</name>
<dbReference type="EMBL" id="CP045644">
    <property type="protein sequence ID" value="QFZ84343.1"/>
    <property type="molecule type" value="Genomic_DNA"/>
</dbReference>
<keyword evidence="1" id="KW-0732">Signal</keyword>
<dbReference type="PANTHER" id="PTHR43283:SF14">
    <property type="entry name" value="BLL8153 PROTEIN"/>
    <property type="match status" value="1"/>
</dbReference>
<evidence type="ECO:0000256" key="1">
    <source>
        <dbReference type="SAM" id="SignalP"/>
    </source>
</evidence>
<evidence type="ECO:0000313" key="4">
    <source>
        <dbReference type="Proteomes" id="UP000326780"/>
    </source>
</evidence>
<evidence type="ECO:0000313" key="3">
    <source>
        <dbReference type="EMBL" id="QFZ84343.1"/>
    </source>
</evidence>
<accession>A0A5Q0M476</accession>
<keyword evidence="3" id="KW-0378">Hydrolase</keyword>
<gene>
    <name evidence="3" type="ORF">GFK26_17035</name>
</gene>
<dbReference type="Gene3D" id="3.40.710.10">
    <property type="entry name" value="DD-peptidase/beta-lactamase superfamily"/>
    <property type="match status" value="1"/>
</dbReference>
<proteinExistence type="predicted"/>
<dbReference type="InterPro" id="IPR001466">
    <property type="entry name" value="Beta-lactam-related"/>
</dbReference>
<reference evidence="3 4" key="1">
    <citation type="submission" date="2019-10" db="EMBL/GenBank/DDBJ databases">
        <title>Complete genome sequence of Variovorax paradoxus 5C-2.</title>
        <authorList>
            <person name="Gogoleva N.E."/>
            <person name="Balkin A.S."/>
        </authorList>
    </citation>
    <scope>NUCLEOTIDE SEQUENCE [LARGE SCALE GENOMIC DNA]</scope>
    <source>
        <strain evidence="3 4">5C-2</strain>
    </source>
</reference>
<feature type="signal peptide" evidence="1">
    <location>
        <begin position="1"/>
        <end position="31"/>
    </location>
</feature>
<protein>
    <submittedName>
        <fullName evidence="3">Serine hydrolase</fullName>
    </submittedName>
</protein>
<dbReference type="InterPro" id="IPR012338">
    <property type="entry name" value="Beta-lactam/transpept-like"/>
</dbReference>
<sequence length="410" mass="46042">MVTSNIRTNMRRRVLLFSGGAAIMHPMISLAEDEDPWGRASGYPTGWGTPRGLSRDKRMRVGNFSGGFEAMLPSRTIQCGQEDPLQDRPRSDLRYHFNGVSKTPDDYMATSPVTGLLIARRGEVWWEKYQFGRTPEMRMMGWSMSKSVTSLLLGIAIDQKLIASLEDKASLYVPWLAGTLHGEVSLRNLMNMSSGAEIVHDQANNTIYPAALTGPRADIKPTVRDWNVRREVEGSRFNYNELCPLTIGMVLRAATRMSLSEYAEQFLWRPMGAEANATWLTDRHRNEFNCIGFAATLRDWSRLGRLVAQGGQMNGKQIVSREWMESYGRWESNEAQVRYGALGTPFPAAYKAFIWHTKSDGTRPLFSGAEGQRVLIDVPTQTVLAQTGIDGTGDWQREIYALFQAAVTAR</sequence>
<dbReference type="PANTHER" id="PTHR43283">
    <property type="entry name" value="BETA-LACTAMASE-RELATED"/>
    <property type="match status" value="1"/>
</dbReference>
<evidence type="ECO:0000259" key="2">
    <source>
        <dbReference type="Pfam" id="PF00144"/>
    </source>
</evidence>
<dbReference type="InterPro" id="IPR050789">
    <property type="entry name" value="Diverse_Enzym_Activities"/>
</dbReference>
<dbReference type="SUPFAM" id="SSF56601">
    <property type="entry name" value="beta-lactamase/transpeptidase-like"/>
    <property type="match status" value="1"/>
</dbReference>